<keyword evidence="3" id="KW-1185">Reference proteome</keyword>
<dbReference type="Proteomes" id="UP000324222">
    <property type="component" value="Unassembled WGS sequence"/>
</dbReference>
<keyword evidence="1" id="KW-0175">Coiled coil</keyword>
<evidence type="ECO:0000313" key="3">
    <source>
        <dbReference type="Proteomes" id="UP000324222"/>
    </source>
</evidence>
<reference evidence="2 3" key="1">
    <citation type="submission" date="2019-05" db="EMBL/GenBank/DDBJ databases">
        <title>Another draft genome of Portunus trituberculatus and its Hox gene families provides insights of decapod evolution.</title>
        <authorList>
            <person name="Jeong J.-H."/>
            <person name="Song I."/>
            <person name="Kim S."/>
            <person name="Choi T."/>
            <person name="Kim D."/>
            <person name="Ryu S."/>
            <person name="Kim W."/>
        </authorList>
    </citation>
    <scope>NUCLEOTIDE SEQUENCE [LARGE SCALE GENOMIC DNA]</scope>
    <source>
        <tissue evidence="2">Muscle</tissue>
    </source>
</reference>
<organism evidence="2 3">
    <name type="scientific">Portunus trituberculatus</name>
    <name type="common">Swimming crab</name>
    <name type="synonym">Neptunus trituberculatus</name>
    <dbReference type="NCBI Taxonomy" id="210409"/>
    <lineage>
        <taxon>Eukaryota</taxon>
        <taxon>Metazoa</taxon>
        <taxon>Ecdysozoa</taxon>
        <taxon>Arthropoda</taxon>
        <taxon>Crustacea</taxon>
        <taxon>Multicrustacea</taxon>
        <taxon>Malacostraca</taxon>
        <taxon>Eumalacostraca</taxon>
        <taxon>Eucarida</taxon>
        <taxon>Decapoda</taxon>
        <taxon>Pleocyemata</taxon>
        <taxon>Brachyura</taxon>
        <taxon>Eubrachyura</taxon>
        <taxon>Portunoidea</taxon>
        <taxon>Portunidae</taxon>
        <taxon>Portuninae</taxon>
        <taxon>Portunus</taxon>
    </lineage>
</organism>
<dbReference type="AlphaFoldDB" id="A0A5B7ERG3"/>
<sequence length="182" mass="21025">MLVNSCIREVDRIWSQLEAVEESKKLLTSEVVLLRKQLAESIEGNGSLRQEKDVLETRASEFAVERAELRATLDTLQAEKVCYSDIGGGGGGGRSFSLLQFDWSVPFIHYRTKGVRYLCFNEEKMRFRRGEVVFYRLKIRSKTVNVDEFNEEKVDEGVKTFRIDTGRAARPGDIYFLFYPDY</sequence>
<gene>
    <name evidence="2" type="ORF">E2C01_029140</name>
</gene>
<protein>
    <submittedName>
        <fullName evidence="2">Uncharacterized protein</fullName>
    </submittedName>
</protein>
<evidence type="ECO:0000313" key="2">
    <source>
        <dbReference type="EMBL" id="MPC35709.1"/>
    </source>
</evidence>
<feature type="coiled-coil region" evidence="1">
    <location>
        <begin position="17"/>
        <end position="79"/>
    </location>
</feature>
<evidence type="ECO:0000256" key="1">
    <source>
        <dbReference type="SAM" id="Coils"/>
    </source>
</evidence>
<comment type="caution">
    <text evidence="2">The sequence shown here is derived from an EMBL/GenBank/DDBJ whole genome shotgun (WGS) entry which is preliminary data.</text>
</comment>
<accession>A0A5B7ERG3</accession>
<name>A0A5B7ERG3_PORTR</name>
<proteinExistence type="predicted"/>
<dbReference type="EMBL" id="VSRR010003329">
    <property type="protein sequence ID" value="MPC35709.1"/>
    <property type="molecule type" value="Genomic_DNA"/>
</dbReference>
<dbReference type="OrthoDB" id="10018316at2759"/>